<protein>
    <submittedName>
        <fullName evidence="3">Uncharacterized protein</fullName>
    </submittedName>
</protein>
<feature type="region of interest" description="Disordered" evidence="1">
    <location>
        <begin position="1"/>
        <end position="81"/>
    </location>
</feature>
<name>A0A427YN69_9TREE</name>
<feature type="compositionally biased region" description="Gly residues" evidence="1">
    <location>
        <begin position="58"/>
        <end position="73"/>
    </location>
</feature>
<organism evidence="3 4">
    <name type="scientific">Saitozyma podzolica</name>
    <dbReference type="NCBI Taxonomy" id="1890683"/>
    <lineage>
        <taxon>Eukaryota</taxon>
        <taxon>Fungi</taxon>
        <taxon>Dikarya</taxon>
        <taxon>Basidiomycota</taxon>
        <taxon>Agaricomycotina</taxon>
        <taxon>Tremellomycetes</taxon>
        <taxon>Tremellales</taxon>
        <taxon>Trimorphomycetaceae</taxon>
        <taxon>Saitozyma</taxon>
    </lineage>
</organism>
<comment type="caution">
    <text evidence="3">The sequence shown here is derived from an EMBL/GenBank/DDBJ whole genome shotgun (WGS) entry which is preliminary data.</text>
</comment>
<feature type="compositionally biased region" description="Acidic residues" evidence="1">
    <location>
        <begin position="36"/>
        <end position="57"/>
    </location>
</feature>
<dbReference type="AlphaFoldDB" id="A0A427YN69"/>
<proteinExistence type="predicted"/>
<dbReference type="Proteomes" id="UP000279259">
    <property type="component" value="Unassembled WGS sequence"/>
</dbReference>
<evidence type="ECO:0000313" key="3">
    <source>
        <dbReference type="EMBL" id="RSH92578.1"/>
    </source>
</evidence>
<evidence type="ECO:0000256" key="2">
    <source>
        <dbReference type="SAM" id="Phobius"/>
    </source>
</evidence>
<dbReference type="EMBL" id="RSCD01000005">
    <property type="protein sequence ID" value="RSH92578.1"/>
    <property type="molecule type" value="Genomic_DNA"/>
</dbReference>
<feature type="transmembrane region" description="Helical" evidence="2">
    <location>
        <begin position="198"/>
        <end position="219"/>
    </location>
</feature>
<feature type="transmembrane region" description="Helical" evidence="2">
    <location>
        <begin position="239"/>
        <end position="263"/>
    </location>
</feature>
<sequence length="457" mass="49051">MSAPGLPRRRSSAASGRSLRRRESMSTTITAMTDGSEWDDGELGDDDEDDEDLDEWEGGVGGAGSASAGGGARANGRKKKDEPMSPVAVVLYVVCFYLIWQILTRSDENEHLSHLSPSALMHPSSTFDLGPNGGGASPYHMQYQFPHIPSPIPPSTSTSSTSSGGSSTWRLVLGVAVYPVYIAITLVAMPLPFLYNALYLVFGVLGTVLYPFTSTIRLLTRTFLYTPLGIVRSILAVFYPVYVFVGGVVGVGCVMGLGAGWAGKLGFDLITGKSRRGKHGGSGSKSSKSRRSKSTRTKSSSSSRHRNEHRDREQAVYPEGSKANAPVPVPVPVPAPGPAPIIAHPQPLRGRSIERDLLDRWSRGELNYKATYGSPPSDGSSVPLHTPQDDVRATLPDVPYPYFTTKPERRKSRLSFGDLEDATASKAGATRGVGTAREPVVVGVRRRGLRADLSVPR</sequence>
<feature type="region of interest" description="Disordered" evidence="1">
    <location>
        <begin position="274"/>
        <end position="331"/>
    </location>
</feature>
<feature type="region of interest" description="Disordered" evidence="1">
    <location>
        <begin position="371"/>
        <end position="433"/>
    </location>
</feature>
<accession>A0A427YN69</accession>
<keyword evidence="2" id="KW-0472">Membrane</keyword>
<keyword evidence="2" id="KW-1133">Transmembrane helix</keyword>
<gene>
    <name evidence="3" type="ORF">EHS25_008023</name>
</gene>
<feature type="transmembrane region" description="Helical" evidence="2">
    <location>
        <begin position="169"/>
        <end position="191"/>
    </location>
</feature>
<evidence type="ECO:0000256" key="1">
    <source>
        <dbReference type="SAM" id="MobiDB-lite"/>
    </source>
</evidence>
<reference evidence="3 4" key="1">
    <citation type="submission" date="2018-11" db="EMBL/GenBank/DDBJ databases">
        <title>Genome sequence of Saitozyma podzolica DSM 27192.</title>
        <authorList>
            <person name="Aliyu H."/>
            <person name="Gorte O."/>
            <person name="Ochsenreither K."/>
        </authorList>
    </citation>
    <scope>NUCLEOTIDE SEQUENCE [LARGE SCALE GENOMIC DNA]</scope>
    <source>
        <strain evidence="3 4">DSM 27192</strain>
    </source>
</reference>
<feature type="compositionally biased region" description="Basic residues" evidence="1">
    <location>
        <begin position="287"/>
        <end position="296"/>
    </location>
</feature>
<keyword evidence="2" id="KW-0812">Transmembrane</keyword>
<feature type="compositionally biased region" description="Low complexity" evidence="1">
    <location>
        <begin position="1"/>
        <end position="17"/>
    </location>
</feature>
<dbReference type="OrthoDB" id="2596726at2759"/>
<keyword evidence="4" id="KW-1185">Reference proteome</keyword>
<evidence type="ECO:0000313" key="4">
    <source>
        <dbReference type="Proteomes" id="UP000279259"/>
    </source>
</evidence>
<feature type="transmembrane region" description="Helical" evidence="2">
    <location>
        <begin position="83"/>
        <end position="103"/>
    </location>
</feature>